<gene>
    <name evidence="7" type="ORF">GCM10010913_46910</name>
</gene>
<dbReference type="Pfam" id="PF01547">
    <property type="entry name" value="SBP_bac_1"/>
    <property type="match status" value="1"/>
</dbReference>
<dbReference type="PANTHER" id="PTHR43649">
    <property type="entry name" value="ARABINOSE-BINDING PROTEIN-RELATED"/>
    <property type="match status" value="1"/>
</dbReference>
<evidence type="ECO:0000256" key="4">
    <source>
        <dbReference type="ARBA" id="ARBA00022729"/>
    </source>
</evidence>
<feature type="compositionally biased region" description="Low complexity" evidence="5">
    <location>
        <begin position="478"/>
        <end position="488"/>
    </location>
</feature>
<evidence type="ECO:0000256" key="1">
    <source>
        <dbReference type="ARBA" id="ARBA00004196"/>
    </source>
</evidence>
<comment type="caution">
    <text evidence="7">The sequence shown here is derived from an EMBL/GenBank/DDBJ whole genome shotgun (WGS) entry which is preliminary data.</text>
</comment>
<dbReference type="Proteomes" id="UP000608420">
    <property type="component" value="Unassembled WGS sequence"/>
</dbReference>
<keyword evidence="8" id="KW-1185">Reference proteome</keyword>
<organism evidence="7 8">
    <name type="scientific">Paenibacillus aceti</name>
    <dbReference type="NCBI Taxonomy" id="1820010"/>
    <lineage>
        <taxon>Bacteria</taxon>
        <taxon>Bacillati</taxon>
        <taxon>Bacillota</taxon>
        <taxon>Bacilli</taxon>
        <taxon>Bacillales</taxon>
        <taxon>Paenibacillaceae</taxon>
        <taxon>Paenibacillus</taxon>
    </lineage>
</organism>
<evidence type="ECO:0000313" key="7">
    <source>
        <dbReference type="EMBL" id="GGG19410.1"/>
    </source>
</evidence>
<feature type="signal peptide" evidence="6">
    <location>
        <begin position="1"/>
        <end position="20"/>
    </location>
</feature>
<feature type="compositionally biased region" description="Basic and acidic residues" evidence="5">
    <location>
        <begin position="450"/>
        <end position="464"/>
    </location>
</feature>
<dbReference type="PANTHER" id="PTHR43649:SF31">
    <property type="entry name" value="SN-GLYCEROL-3-PHOSPHATE-BINDING PERIPLASMIC PROTEIN UGPB"/>
    <property type="match status" value="1"/>
</dbReference>
<evidence type="ECO:0000256" key="2">
    <source>
        <dbReference type="ARBA" id="ARBA00008520"/>
    </source>
</evidence>
<reference evidence="8" key="1">
    <citation type="journal article" date="2019" name="Int. J. Syst. Evol. Microbiol.">
        <title>The Global Catalogue of Microorganisms (GCM) 10K type strain sequencing project: providing services to taxonomists for standard genome sequencing and annotation.</title>
        <authorList>
            <consortium name="The Broad Institute Genomics Platform"/>
            <consortium name="The Broad Institute Genome Sequencing Center for Infectious Disease"/>
            <person name="Wu L."/>
            <person name="Ma J."/>
        </authorList>
    </citation>
    <scope>NUCLEOTIDE SEQUENCE [LARGE SCALE GENOMIC DNA]</scope>
    <source>
        <strain evidence="8">CGMCC 1.15420</strain>
    </source>
</reference>
<sequence>MRGKIWSKVALLLMSCVLVAGCSSGAGKKKEETKSTLKVVFGDESWFYQEYGDLFTMKNGENIEFEVVSTQGLYNDLENKTYEEAFNELIDKEKPDVLMLDLNSYEQYISDGKLVELDTYIEKEKYNLEGIYPGLIEMLKEIGGSKIYGLSPSFYGNAVFYNKDLFNKYGVEMPHEGMSWQDILDLARRFPTDGDEKTRIYGYGDNYPVSMDQLLSMISSAEGLMNVNTDTMKVTVDTDSWKRVFQLAIDADKSGVVYNPQDDEGFTGGTMEEYYQSQPFLMGRVALMVSSPYMISNLKDVKDRLKDFKPFELGIVSGPVDPADPTSTYNTSLGQIFAINADSPNKDAAWDFIKFVNGEDFARVKSRSGNNMMTRMGFNKDIDGQSLDPFYALKPKMSKNYRNWDKMPDNFYGEYNMIMTREIGLVKENKKTLDEALKTIQSEAQAALDKGLKEKEAKKDKAGEEGASSDNASGGGTSESATDAETTE</sequence>
<dbReference type="SUPFAM" id="SSF53850">
    <property type="entry name" value="Periplasmic binding protein-like II"/>
    <property type="match status" value="1"/>
</dbReference>
<evidence type="ECO:0000256" key="5">
    <source>
        <dbReference type="SAM" id="MobiDB-lite"/>
    </source>
</evidence>
<protein>
    <submittedName>
        <fullName evidence="7">Sugar ABC transporter substrate-binding protein</fullName>
    </submittedName>
</protein>
<feature type="chain" id="PRO_5045865724" evidence="6">
    <location>
        <begin position="21"/>
        <end position="488"/>
    </location>
</feature>
<dbReference type="InterPro" id="IPR006059">
    <property type="entry name" value="SBP"/>
</dbReference>
<comment type="similarity">
    <text evidence="2">Belongs to the bacterial solute-binding protein 1 family.</text>
</comment>
<proteinExistence type="inferred from homology"/>
<keyword evidence="3" id="KW-0813">Transport</keyword>
<keyword evidence="4 6" id="KW-0732">Signal</keyword>
<evidence type="ECO:0000256" key="3">
    <source>
        <dbReference type="ARBA" id="ARBA00022448"/>
    </source>
</evidence>
<comment type="subcellular location">
    <subcellularLocation>
        <location evidence="1">Cell envelope</location>
    </subcellularLocation>
</comment>
<dbReference type="Gene3D" id="3.40.190.10">
    <property type="entry name" value="Periplasmic binding protein-like II"/>
    <property type="match status" value="1"/>
</dbReference>
<dbReference type="InterPro" id="IPR050490">
    <property type="entry name" value="Bact_solute-bd_prot1"/>
</dbReference>
<accession>A0ABQ1W871</accession>
<dbReference type="PROSITE" id="PS51257">
    <property type="entry name" value="PROKAR_LIPOPROTEIN"/>
    <property type="match status" value="1"/>
</dbReference>
<evidence type="ECO:0000256" key="6">
    <source>
        <dbReference type="SAM" id="SignalP"/>
    </source>
</evidence>
<dbReference type="EMBL" id="BMIW01000056">
    <property type="protein sequence ID" value="GGG19410.1"/>
    <property type="molecule type" value="Genomic_DNA"/>
</dbReference>
<evidence type="ECO:0000313" key="8">
    <source>
        <dbReference type="Proteomes" id="UP000608420"/>
    </source>
</evidence>
<dbReference type="RefSeq" id="WP_120463656.1">
    <property type="nucleotide sequence ID" value="NZ_BMIW01000056.1"/>
</dbReference>
<feature type="region of interest" description="Disordered" evidence="5">
    <location>
        <begin position="448"/>
        <end position="488"/>
    </location>
</feature>
<name>A0ABQ1W871_9BACL</name>